<reference evidence="3 4" key="1">
    <citation type="submission" date="2019-05" db="EMBL/GenBank/DDBJ databases">
        <title>Emergence of the Ug99 lineage of the wheat stem rust pathogen through somatic hybridization.</title>
        <authorList>
            <person name="Li F."/>
            <person name="Upadhyaya N.M."/>
            <person name="Sperschneider J."/>
            <person name="Matny O."/>
            <person name="Nguyen-Phuc H."/>
            <person name="Mago R."/>
            <person name="Raley C."/>
            <person name="Miller M.E."/>
            <person name="Silverstein K.A.T."/>
            <person name="Henningsen E."/>
            <person name="Hirsch C.D."/>
            <person name="Visser B."/>
            <person name="Pretorius Z.A."/>
            <person name="Steffenson B.J."/>
            <person name="Schwessinger B."/>
            <person name="Dodds P.N."/>
            <person name="Figueroa M."/>
        </authorList>
    </citation>
    <scope>NUCLEOTIDE SEQUENCE [LARGE SCALE GENOMIC DNA]</scope>
    <source>
        <strain evidence="3 4">Ug99</strain>
    </source>
</reference>
<dbReference type="Proteomes" id="UP000325313">
    <property type="component" value="Unassembled WGS sequence"/>
</dbReference>
<feature type="compositionally biased region" description="Low complexity" evidence="1">
    <location>
        <begin position="229"/>
        <end position="241"/>
    </location>
</feature>
<organism evidence="3 4">
    <name type="scientific">Puccinia graminis f. sp. tritici</name>
    <dbReference type="NCBI Taxonomy" id="56615"/>
    <lineage>
        <taxon>Eukaryota</taxon>
        <taxon>Fungi</taxon>
        <taxon>Dikarya</taxon>
        <taxon>Basidiomycota</taxon>
        <taxon>Pucciniomycotina</taxon>
        <taxon>Pucciniomycetes</taxon>
        <taxon>Pucciniales</taxon>
        <taxon>Pucciniaceae</taxon>
        <taxon>Puccinia</taxon>
    </lineage>
</organism>
<feature type="compositionally biased region" description="Polar residues" evidence="1">
    <location>
        <begin position="242"/>
        <end position="254"/>
    </location>
</feature>
<evidence type="ECO:0000313" key="4">
    <source>
        <dbReference type="Proteomes" id="UP000325313"/>
    </source>
</evidence>
<name>A0A5B0RE27_PUCGR</name>
<evidence type="ECO:0000256" key="1">
    <source>
        <dbReference type="SAM" id="MobiDB-lite"/>
    </source>
</evidence>
<feature type="region of interest" description="Disordered" evidence="1">
    <location>
        <begin position="72"/>
        <end position="140"/>
    </location>
</feature>
<feature type="signal peptide" evidence="2">
    <location>
        <begin position="1"/>
        <end position="23"/>
    </location>
</feature>
<keyword evidence="2" id="KW-0732">Signal</keyword>
<feature type="chain" id="PRO_5022851538" evidence="2">
    <location>
        <begin position="24"/>
        <end position="851"/>
    </location>
</feature>
<feature type="compositionally biased region" description="Polar residues" evidence="1">
    <location>
        <begin position="72"/>
        <end position="81"/>
    </location>
</feature>
<gene>
    <name evidence="3" type="ORF">PGTUg99_017931</name>
</gene>
<feature type="region of interest" description="Disordered" evidence="1">
    <location>
        <begin position="229"/>
        <end position="254"/>
    </location>
</feature>
<evidence type="ECO:0000256" key="2">
    <source>
        <dbReference type="SAM" id="SignalP"/>
    </source>
</evidence>
<dbReference type="EMBL" id="VDEP01000205">
    <property type="protein sequence ID" value="KAA1124000.1"/>
    <property type="molecule type" value="Genomic_DNA"/>
</dbReference>
<evidence type="ECO:0000313" key="3">
    <source>
        <dbReference type="EMBL" id="KAA1124000.1"/>
    </source>
</evidence>
<protein>
    <submittedName>
        <fullName evidence="3">Uncharacterized protein</fullName>
    </submittedName>
</protein>
<proteinExistence type="predicted"/>
<sequence length="851" mass="97829">MMKRLWRSPFILVPNLGVLLVRSALTPDDLGIINPVHAPPVRLSLGFPESGVGPHHASSRTDAGGMLETPAQLKSVSSPQGRQAPREFEPGSSSRNMREIDSGMGNSKKRPPSSLSEASYHPRNRDLFEDQPQNNIDISIPSHRNRIDGPETWLGLSLFSNHLKTNNKRHKSSWAPGMMADDFTGWIFPNEISEKSSLSDRASRIEQAPPSPELIQSVTQELRVENQAPVTPVPTNTNSPPEASTSSPSLGRNTLNEIEPYVPEKDDEHFDLFDAKYGEIKRAKEPTDDLARKITTSAYYDRSDKMWLWIFVNTVYRAEPHEQLYRSTYGSTIAKFNDLFAADVGKFLNQGRDGIALDKIRSREFYEIILQFSDIFWVNNLRLLGSLGVSEEAELLKQHASIYRWLLCCNEHDLIPALEPFKLVITMKQSDEKVYRIMKRKNKFTVDIGSVSERQGFLTEAAIILLATYYKTVNLEKWEVVFENDFNFVSHMSKTATESFYSATRIARREMHHLQLFPWENACDLSSTYAVLRKVQFTKPCGVDFKRYINEIDLPRSEVKEEDEEIGAIPLDLPETGKIDCEQDMKTGIWARWGHISMIATNLQSRRLEEPLRVDSTGIMVEIKKFKMRQGKKKLHFAHKTISERGFVGRAGRLLEVLLALNQRLMETLGHPLTTSIDLEEQNKVQLFFLHLITSSPASLSIDPKINEQIDLGKIAFIQVSLFKAIECRSTEKVYKLYDRAPRLSRQNLIMCEVAVKTLAYYYRRESYIKWINVFEDEAKFFKSFEKIAKRIKTNSDYSRFSRDSFPEMRKAKMIPWRNPVIITNRQKVTITRLFKIDHYAQLKLKKKDKT</sequence>
<accession>A0A5B0RE27</accession>
<comment type="caution">
    <text evidence="3">The sequence shown here is derived from an EMBL/GenBank/DDBJ whole genome shotgun (WGS) entry which is preliminary data.</text>
</comment>
<dbReference type="AlphaFoldDB" id="A0A5B0RE27"/>